<feature type="compositionally biased region" description="Basic and acidic residues" evidence="1">
    <location>
        <begin position="48"/>
        <end position="60"/>
    </location>
</feature>
<evidence type="ECO:0000313" key="2">
    <source>
        <dbReference type="EMBL" id="CAK9191715.1"/>
    </source>
</evidence>
<name>A0ABP0TC89_9BRYO</name>
<proteinExistence type="predicted"/>
<protein>
    <submittedName>
        <fullName evidence="2">Uncharacterized protein</fullName>
    </submittedName>
</protein>
<organism evidence="2 3">
    <name type="scientific">Sphagnum troendelagicum</name>
    <dbReference type="NCBI Taxonomy" id="128251"/>
    <lineage>
        <taxon>Eukaryota</taxon>
        <taxon>Viridiplantae</taxon>
        <taxon>Streptophyta</taxon>
        <taxon>Embryophyta</taxon>
        <taxon>Bryophyta</taxon>
        <taxon>Sphagnophytina</taxon>
        <taxon>Sphagnopsida</taxon>
        <taxon>Sphagnales</taxon>
        <taxon>Sphagnaceae</taxon>
        <taxon>Sphagnum</taxon>
    </lineage>
</organism>
<reference evidence="2 3" key="1">
    <citation type="submission" date="2024-02" db="EMBL/GenBank/DDBJ databases">
        <authorList>
            <consortium name="ELIXIR-Norway"/>
            <consortium name="Elixir Norway"/>
        </authorList>
    </citation>
    <scope>NUCLEOTIDE SEQUENCE [LARGE SCALE GENOMIC DNA]</scope>
</reference>
<gene>
    <name evidence="2" type="ORF">CSSPTR1EN2_LOCUS1529</name>
</gene>
<dbReference type="EMBL" id="OZ019893">
    <property type="protein sequence ID" value="CAK9191715.1"/>
    <property type="molecule type" value="Genomic_DNA"/>
</dbReference>
<evidence type="ECO:0000256" key="1">
    <source>
        <dbReference type="SAM" id="MobiDB-lite"/>
    </source>
</evidence>
<dbReference type="Proteomes" id="UP001497512">
    <property type="component" value="Chromosome 1"/>
</dbReference>
<feature type="region of interest" description="Disordered" evidence="1">
    <location>
        <begin position="34"/>
        <end position="108"/>
    </location>
</feature>
<keyword evidence="3" id="KW-1185">Reference proteome</keyword>
<evidence type="ECO:0000313" key="3">
    <source>
        <dbReference type="Proteomes" id="UP001497512"/>
    </source>
</evidence>
<sequence length="214" mass="24531">MPDIATLPAQFTPEPLRQKEKLLFDLPHQAECQIIKNPAGGYPLASPDTREREPGSRGREEEDPSEGWIFKAKKRGSTRVTPRTETTQASPLTPQRTPTPEDKRGALHSDTHRSFFESPGILAPIGREPFRARLWPVLTRIKDSRKETLMCLKEHTPPGLPLIIRLKGPAETLEEEWTPDIAWEELIHRVETELKEQTLRLNFSIKEKLHLEWA</sequence>
<feature type="compositionally biased region" description="Polar residues" evidence="1">
    <location>
        <begin position="78"/>
        <end position="98"/>
    </location>
</feature>
<feature type="compositionally biased region" description="Basic and acidic residues" evidence="1">
    <location>
        <begin position="99"/>
        <end position="108"/>
    </location>
</feature>
<accession>A0ABP0TC89</accession>